<dbReference type="NCBIfam" id="TIGR00830">
    <property type="entry name" value="PTBA"/>
    <property type="match status" value="1"/>
</dbReference>
<dbReference type="PANTHER" id="PTHR45008">
    <property type="entry name" value="PTS SYSTEM GLUCOSE-SPECIFIC EIIA COMPONENT"/>
    <property type="match status" value="1"/>
</dbReference>
<dbReference type="PANTHER" id="PTHR45008:SF1">
    <property type="entry name" value="PTS SYSTEM GLUCOSE-SPECIFIC EIIA COMPONENT"/>
    <property type="match status" value="1"/>
</dbReference>
<protein>
    <submittedName>
        <fullName evidence="8">PTS glucose transporter subunit IIA</fullName>
    </submittedName>
</protein>
<evidence type="ECO:0000256" key="2">
    <source>
        <dbReference type="ARBA" id="ARBA00022448"/>
    </source>
</evidence>
<evidence type="ECO:0000256" key="1">
    <source>
        <dbReference type="ARBA" id="ARBA00004496"/>
    </source>
</evidence>
<feature type="domain" description="PTS EIIA type-1" evidence="7">
    <location>
        <begin position="43"/>
        <end position="147"/>
    </location>
</feature>
<organism evidence="8 9">
    <name type="scientific">Clostridium polyendosporum</name>
    <dbReference type="NCBI Taxonomy" id="69208"/>
    <lineage>
        <taxon>Bacteria</taxon>
        <taxon>Bacillati</taxon>
        <taxon>Bacillota</taxon>
        <taxon>Clostridia</taxon>
        <taxon>Eubacteriales</taxon>
        <taxon>Clostridiaceae</taxon>
        <taxon>Clostridium</taxon>
    </lineage>
</organism>
<keyword evidence="5" id="KW-0598">Phosphotransferase system</keyword>
<dbReference type="GO" id="GO:0009401">
    <property type="term" value="P:phosphoenolpyruvate-dependent sugar phosphotransferase system"/>
    <property type="evidence" value="ECO:0007669"/>
    <property type="project" value="UniProtKB-KW"/>
</dbReference>
<name>A0A919S2R0_9CLOT</name>
<sequence length="171" mass="19111">MFEKIRDIFFNRRMENTVEENVKEDIFLIPISGDIINLDDVPDEVFSKRMMGDGFAIKPENGQVFSPVDGTVVGVFPTKHAIAIRSNFDVEILIHFGMDTVNLNGEGFTVYVKEGSSIKAGDKLLKVDLNEVKDKVPSLITPIIFTNLNGKSFSYTIGKVIAKEKNIVIIK</sequence>
<dbReference type="SUPFAM" id="SSF51261">
    <property type="entry name" value="Duplicated hybrid motif"/>
    <property type="match status" value="1"/>
</dbReference>
<dbReference type="InterPro" id="IPR011055">
    <property type="entry name" value="Dup_hybrid_motif"/>
</dbReference>
<dbReference type="Pfam" id="PF00358">
    <property type="entry name" value="PTS_EIIA_1"/>
    <property type="match status" value="1"/>
</dbReference>
<proteinExistence type="predicted"/>
<evidence type="ECO:0000313" key="8">
    <source>
        <dbReference type="EMBL" id="GIM30394.1"/>
    </source>
</evidence>
<dbReference type="GO" id="GO:0005737">
    <property type="term" value="C:cytoplasm"/>
    <property type="evidence" value="ECO:0007669"/>
    <property type="project" value="UniProtKB-SubCell"/>
</dbReference>
<dbReference type="InterPro" id="IPR001127">
    <property type="entry name" value="PTS_EIIA_1_perm"/>
</dbReference>
<dbReference type="EMBL" id="BOPZ01000036">
    <property type="protein sequence ID" value="GIM30394.1"/>
    <property type="molecule type" value="Genomic_DNA"/>
</dbReference>
<dbReference type="InterPro" id="IPR050890">
    <property type="entry name" value="PTS_EIIA_component"/>
</dbReference>
<gene>
    <name evidence="8" type="primary">crr_2</name>
    <name evidence="8" type="ORF">CPJCM30710_30600</name>
</gene>
<evidence type="ECO:0000256" key="3">
    <source>
        <dbReference type="ARBA" id="ARBA00022597"/>
    </source>
</evidence>
<dbReference type="Gene3D" id="2.70.70.10">
    <property type="entry name" value="Glucose Permease (Domain IIA)"/>
    <property type="match status" value="1"/>
</dbReference>
<keyword evidence="2" id="KW-0813">Transport</keyword>
<keyword evidence="4" id="KW-0808">Transferase</keyword>
<comment type="subcellular location">
    <subcellularLocation>
        <location evidence="1">Cytoplasm</location>
    </subcellularLocation>
</comment>
<evidence type="ECO:0000256" key="4">
    <source>
        <dbReference type="ARBA" id="ARBA00022679"/>
    </source>
</evidence>
<dbReference type="FunFam" id="2.70.70.10:FF:000001">
    <property type="entry name" value="PTS system glucose-specific IIA component"/>
    <property type="match status" value="1"/>
</dbReference>
<evidence type="ECO:0000256" key="6">
    <source>
        <dbReference type="ARBA" id="ARBA00022777"/>
    </source>
</evidence>
<accession>A0A919S2R0</accession>
<evidence type="ECO:0000313" key="9">
    <source>
        <dbReference type="Proteomes" id="UP000679179"/>
    </source>
</evidence>
<keyword evidence="3 8" id="KW-0762">Sugar transport</keyword>
<evidence type="ECO:0000259" key="7">
    <source>
        <dbReference type="PROSITE" id="PS51093"/>
    </source>
</evidence>
<comment type="caution">
    <text evidence="8">The sequence shown here is derived from an EMBL/GenBank/DDBJ whole genome shotgun (WGS) entry which is preliminary data.</text>
</comment>
<dbReference type="GO" id="GO:0016301">
    <property type="term" value="F:kinase activity"/>
    <property type="evidence" value="ECO:0007669"/>
    <property type="project" value="UniProtKB-KW"/>
</dbReference>
<reference evidence="8" key="1">
    <citation type="submission" date="2021-03" db="EMBL/GenBank/DDBJ databases">
        <title>Taxonomic study of Clostridium polyendosporum from meadow-gley soil under rice.</title>
        <authorList>
            <person name="Kobayashi H."/>
            <person name="Tanizawa Y."/>
            <person name="Yagura M."/>
        </authorList>
    </citation>
    <scope>NUCLEOTIDE SEQUENCE</scope>
    <source>
        <strain evidence="8">JCM 30710</strain>
    </source>
</reference>
<dbReference type="PROSITE" id="PS51093">
    <property type="entry name" value="PTS_EIIA_TYPE_1"/>
    <property type="match status" value="1"/>
</dbReference>
<keyword evidence="6" id="KW-0418">Kinase</keyword>
<dbReference type="AlphaFoldDB" id="A0A919S2R0"/>
<dbReference type="Proteomes" id="UP000679179">
    <property type="component" value="Unassembled WGS sequence"/>
</dbReference>
<keyword evidence="9" id="KW-1185">Reference proteome</keyword>
<evidence type="ECO:0000256" key="5">
    <source>
        <dbReference type="ARBA" id="ARBA00022683"/>
    </source>
</evidence>